<dbReference type="PANTHER" id="PTHR12715">
    <property type="entry name" value="TRANSPORTER, DRUG/METABOLITE EXPORTER FAMILY"/>
    <property type="match status" value="1"/>
</dbReference>
<evidence type="ECO:0000313" key="4">
    <source>
        <dbReference type="EMBL" id="ETI99207.1"/>
    </source>
</evidence>
<gene>
    <name evidence="4" type="ORF">Q619_VDC00511G0028</name>
</gene>
<dbReference type="PANTHER" id="PTHR12715:SF4">
    <property type="entry name" value="EAMA DOMAIN-CONTAINING PROTEIN"/>
    <property type="match status" value="1"/>
</dbReference>
<dbReference type="InterPro" id="IPR037185">
    <property type="entry name" value="EmrE-like"/>
</dbReference>
<sequence>MVELIKIEIIWIEYTWIKIDYKIVYANTIERRMLMANRKKALLGASATIAVWATAFPFSKIALQSADSLTLSVARVIGGALLMLVIGVVKGLHIPTTWREWGLYILLGATGNFVYQVVFNEGLRTIPAATSSIIMALTPMTTALMAMIVYKDKIRSIGWLFTITAFIGVAIIILWNSTLTIPTGALWTLLGMTLFAVYNILNRGLSLKGYKPITIAMWSMFTGAIMALPFAEHAIEMIAVAPISAKFAMAYLAFLSSALGFVFWSYALEHAEKVSDVTNFMYISPIVAAIVAAFLLGEIPNMGLYIGAPIILGSLFLFNRFR</sequence>
<feature type="domain" description="EamA" evidence="3">
    <location>
        <begin position="41"/>
        <end position="173"/>
    </location>
</feature>
<feature type="transmembrane region" description="Helical" evidence="2">
    <location>
        <begin position="181"/>
        <end position="201"/>
    </location>
</feature>
<evidence type="ECO:0000256" key="1">
    <source>
        <dbReference type="ARBA" id="ARBA00007362"/>
    </source>
</evidence>
<organism evidence="4 5">
    <name type="scientific">Veillonella dispar DORA_11</name>
    <dbReference type="NCBI Taxonomy" id="1403949"/>
    <lineage>
        <taxon>Bacteria</taxon>
        <taxon>Bacillati</taxon>
        <taxon>Bacillota</taxon>
        <taxon>Negativicutes</taxon>
        <taxon>Veillonellales</taxon>
        <taxon>Veillonellaceae</taxon>
        <taxon>Veillonella</taxon>
    </lineage>
</organism>
<dbReference type="Proteomes" id="UP000018855">
    <property type="component" value="Unassembled WGS sequence"/>
</dbReference>
<dbReference type="PATRIC" id="fig|1403949.3.peg.482"/>
<feature type="transmembrane region" description="Helical" evidence="2">
    <location>
        <begin position="279"/>
        <end position="296"/>
    </location>
</feature>
<evidence type="ECO:0000259" key="3">
    <source>
        <dbReference type="Pfam" id="PF00892"/>
    </source>
</evidence>
<feature type="transmembrane region" description="Helical" evidence="2">
    <location>
        <begin position="157"/>
        <end position="175"/>
    </location>
</feature>
<keyword evidence="2" id="KW-0472">Membrane</keyword>
<feature type="transmembrane region" description="Helical" evidence="2">
    <location>
        <begin position="101"/>
        <end position="119"/>
    </location>
</feature>
<keyword evidence="2" id="KW-1133">Transmembrane helix</keyword>
<feature type="transmembrane region" description="Helical" evidence="2">
    <location>
        <begin position="243"/>
        <end position="267"/>
    </location>
</feature>
<evidence type="ECO:0000313" key="5">
    <source>
        <dbReference type="Proteomes" id="UP000018855"/>
    </source>
</evidence>
<dbReference type="AlphaFoldDB" id="W1UZQ6"/>
<feature type="transmembrane region" description="Helical" evidence="2">
    <location>
        <begin position="302"/>
        <end position="321"/>
    </location>
</feature>
<feature type="transmembrane region" description="Helical" evidence="2">
    <location>
        <begin position="69"/>
        <end position="89"/>
    </location>
</feature>
<evidence type="ECO:0000256" key="2">
    <source>
        <dbReference type="SAM" id="Phobius"/>
    </source>
</evidence>
<proteinExistence type="inferred from homology"/>
<protein>
    <submittedName>
        <fullName evidence="4">Membrane protein</fullName>
    </submittedName>
</protein>
<dbReference type="SUPFAM" id="SSF103481">
    <property type="entry name" value="Multidrug resistance efflux transporter EmrE"/>
    <property type="match status" value="2"/>
</dbReference>
<dbReference type="InterPro" id="IPR000620">
    <property type="entry name" value="EamA_dom"/>
</dbReference>
<dbReference type="InterPro" id="IPR052756">
    <property type="entry name" value="Alkyne_AA_exporter"/>
</dbReference>
<accession>W1UZQ6</accession>
<reference evidence="4 5" key="1">
    <citation type="submission" date="2013-12" db="EMBL/GenBank/DDBJ databases">
        <title>A Varibaculum cambriense genome reconstructed from a premature infant gut community with otherwise low bacterial novelty that shifts toward anaerobic metabolism during the third week of life.</title>
        <authorList>
            <person name="Brown C.T."/>
            <person name="Sharon I."/>
            <person name="Thomas B.C."/>
            <person name="Castelle C.J."/>
            <person name="Morowitz M.J."/>
            <person name="Banfield J.F."/>
        </authorList>
    </citation>
    <scope>NUCLEOTIDE SEQUENCE [LARGE SCALE GENOMIC DNA]</scope>
    <source>
        <strain evidence="5">DORA_11</strain>
    </source>
</reference>
<feature type="transmembrane region" description="Helical" evidence="2">
    <location>
        <begin position="125"/>
        <end position="150"/>
    </location>
</feature>
<comment type="caution">
    <text evidence="4">The sequence shown here is derived from an EMBL/GenBank/DDBJ whole genome shotgun (WGS) entry which is preliminary data.</text>
</comment>
<dbReference type="Pfam" id="PF00892">
    <property type="entry name" value="EamA"/>
    <property type="match status" value="2"/>
</dbReference>
<feature type="domain" description="EamA" evidence="3">
    <location>
        <begin position="183"/>
        <end position="319"/>
    </location>
</feature>
<comment type="similarity">
    <text evidence="1">Belongs to the EamA transporter family.</text>
</comment>
<keyword evidence="2" id="KW-0812">Transmembrane</keyword>
<dbReference type="GO" id="GO:0016020">
    <property type="term" value="C:membrane"/>
    <property type="evidence" value="ECO:0007669"/>
    <property type="project" value="InterPro"/>
</dbReference>
<feature type="transmembrane region" description="Helical" evidence="2">
    <location>
        <begin position="41"/>
        <end position="63"/>
    </location>
</feature>
<dbReference type="EMBL" id="AZMJ01000511">
    <property type="protein sequence ID" value="ETI99207.1"/>
    <property type="molecule type" value="Genomic_DNA"/>
</dbReference>
<feature type="transmembrane region" description="Helical" evidence="2">
    <location>
        <begin position="213"/>
        <end position="231"/>
    </location>
</feature>
<name>W1UZQ6_9FIRM</name>